<dbReference type="Proteomes" id="UP000759443">
    <property type="component" value="Unassembled WGS sequence"/>
</dbReference>
<dbReference type="RefSeq" id="WP_209949468.1">
    <property type="nucleotide sequence ID" value="NZ_JAGGJU010000020.1"/>
</dbReference>
<evidence type="ECO:0000256" key="1">
    <source>
        <dbReference type="ARBA" id="ARBA00022553"/>
    </source>
</evidence>
<dbReference type="CDD" id="cd00156">
    <property type="entry name" value="REC"/>
    <property type="match status" value="1"/>
</dbReference>
<evidence type="ECO:0000313" key="6">
    <source>
        <dbReference type="EMBL" id="MBP1853546.1"/>
    </source>
</evidence>
<feature type="domain" description="Response regulatory" evidence="5">
    <location>
        <begin position="3"/>
        <end position="121"/>
    </location>
</feature>
<dbReference type="PANTHER" id="PTHR44591:SF3">
    <property type="entry name" value="RESPONSE REGULATORY DOMAIN-CONTAINING PROTEIN"/>
    <property type="match status" value="1"/>
</dbReference>
<dbReference type="PANTHER" id="PTHR44591">
    <property type="entry name" value="STRESS RESPONSE REGULATOR PROTEIN 1"/>
    <property type="match status" value="1"/>
</dbReference>
<evidence type="ECO:0000256" key="4">
    <source>
        <dbReference type="PROSITE-ProRule" id="PRU00169"/>
    </source>
</evidence>
<protein>
    <submittedName>
        <fullName evidence="6">CheY-like chemotaxis protein</fullName>
    </submittedName>
</protein>
<dbReference type="EMBL" id="JAGGJU010000020">
    <property type="protein sequence ID" value="MBP1853546.1"/>
    <property type="molecule type" value="Genomic_DNA"/>
</dbReference>
<accession>A0ABS4E6H6</accession>
<gene>
    <name evidence="6" type="ORF">J2Z17_005008</name>
</gene>
<dbReference type="SMART" id="SM00448">
    <property type="entry name" value="REC"/>
    <property type="match status" value="1"/>
</dbReference>
<dbReference type="InterPro" id="IPR011006">
    <property type="entry name" value="CheY-like_superfamily"/>
</dbReference>
<keyword evidence="2" id="KW-0805">Transcription regulation</keyword>
<feature type="modified residue" description="4-aspartylphosphate" evidence="4">
    <location>
        <position position="54"/>
    </location>
</feature>
<keyword evidence="7" id="KW-1185">Reference proteome</keyword>
<reference evidence="6 7" key="1">
    <citation type="submission" date="2021-03" db="EMBL/GenBank/DDBJ databases">
        <title>Genomic Encyclopedia of Type Strains, Phase IV (KMG-IV): sequencing the most valuable type-strain genomes for metagenomic binning, comparative biology and taxonomic classification.</title>
        <authorList>
            <person name="Goeker M."/>
        </authorList>
    </citation>
    <scope>NUCLEOTIDE SEQUENCE [LARGE SCALE GENOMIC DNA]</scope>
    <source>
        <strain evidence="6 7">DSM 21600</strain>
    </source>
</reference>
<dbReference type="Pfam" id="PF00072">
    <property type="entry name" value="Response_reg"/>
    <property type="match status" value="1"/>
</dbReference>
<name>A0ABS4E6H6_9HYPH</name>
<comment type="caution">
    <text evidence="6">The sequence shown here is derived from an EMBL/GenBank/DDBJ whole genome shotgun (WGS) entry which is preliminary data.</text>
</comment>
<evidence type="ECO:0000256" key="3">
    <source>
        <dbReference type="ARBA" id="ARBA00023163"/>
    </source>
</evidence>
<keyword evidence="1 4" id="KW-0597">Phosphoprotein</keyword>
<dbReference type="Gene3D" id="3.40.50.2300">
    <property type="match status" value="1"/>
</dbReference>
<organism evidence="6 7">
    <name type="scientific">Rhizobium halophytocola</name>
    <dbReference type="NCBI Taxonomy" id="735519"/>
    <lineage>
        <taxon>Bacteria</taxon>
        <taxon>Pseudomonadati</taxon>
        <taxon>Pseudomonadota</taxon>
        <taxon>Alphaproteobacteria</taxon>
        <taxon>Hyphomicrobiales</taxon>
        <taxon>Rhizobiaceae</taxon>
        <taxon>Rhizobium/Agrobacterium group</taxon>
        <taxon>Rhizobium</taxon>
    </lineage>
</organism>
<dbReference type="SUPFAM" id="SSF52172">
    <property type="entry name" value="CheY-like"/>
    <property type="match status" value="1"/>
</dbReference>
<evidence type="ECO:0000259" key="5">
    <source>
        <dbReference type="PROSITE" id="PS50110"/>
    </source>
</evidence>
<dbReference type="PROSITE" id="PS50110">
    <property type="entry name" value="RESPONSE_REGULATORY"/>
    <property type="match status" value="1"/>
</dbReference>
<evidence type="ECO:0000256" key="2">
    <source>
        <dbReference type="ARBA" id="ARBA00023015"/>
    </source>
</evidence>
<proteinExistence type="predicted"/>
<dbReference type="InterPro" id="IPR050595">
    <property type="entry name" value="Bact_response_regulator"/>
</dbReference>
<evidence type="ECO:0000313" key="7">
    <source>
        <dbReference type="Proteomes" id="UP000759443"/>
    </source>
</evidence>
<sequence>MTNILIVDDNPDDLRLYSELIGAAGDHYTVFTATSAEEALSLFERYPIDCAFIDFHMPDANGLRTIERLQEKVAGRALPLVLFTGDGSQKIQAEAARRGAMDYMVKDMESTTPEQIDLTIRKVIAWADDLNKNRIRVN</sequence>
<keyword evidence="3" id="KW-0804">Transcription</keyword>
<dbReference type="InterPro" id="IPR001789">
    <property type="entry name" value="Sig_transdc_resp-reg_receiver"/>
</dbReference>